<dbReference type="AlphaFoldDB" id="A0A6P1NGE7"/>
<keyword evidence="13" id="KW-1003">Cell membrane</keyword>
<evidence type="ECO:0000313" key="18">
    <source>
        <dbReference type="Proteomes" id="UP000463975"/>
    </source>
</evidence>
<dbReference type="PANTHER" id="PTHR33445">
    <property type="entry name" value="ATP SYNTHASE SUBUNIT B', CHLOROPLASTIC"/>
    <property type="match status" value="1"/>
</dbReference>
<comment type="subcellular location">
    <subcellularLocation>
        <location evidence="13">Cell membrane</location>
        <topology evidence="13">Single-pass membrane protein</topology>
    </subcellularLocation>
    <subcellularLocation>
        <location evidence="12">Endomembrane system</location>
        <topology evidence="12">Single-pass membrane protein</topology>
    </subcellularLocation>
</comment>
<keyword evidence="7 13" id="KW-0406">Ion transport</keyword>
<reference evidence="16 18" key="1">
    <citation type="submission" date="2020-01" db="EMBL/GenBank/DDBJ databases">
        <title>Genome sequencing of strain KACC 21507.</title>
        <authorList>
            <person name="Heo J."/>
            <person name="Kim S.-J."/>
            <person name="Kim J.-S."/>
            <person name="Hong S.-B."/>
            <person name="Kwon S.-W."/>
        </authorList>
    </citation>
    <scope>NUCLEOTIDE SEQUENCE [LARGE SCALE GENOMIC DNA]</scope>
    <source>
        <strain evidence="16 18">KACC 21507</strain>
    </source>
</reference>
<dbReference type="EMBL" id="CP047652">
    <property type="protein sequence ID" value="QHI96303.1"/>
    <property type="molecule type" value="Genomic_DNA"/>
</dbReference>
<dbReference type="KEGG" id="bomb:GT348_08665"/>
<keyword evidence="5 13" id="KW-0375">Hydrogen ion transport</keyword>
<proteinExistence type="inferred from homology"/>
<evidence type="ECO:0000256" key="12">
    <source>
        <dbReference type="ARBA" id="ARBA00037847"/>
    </source>
</evidence>
<dbReference type="GO" id="GO:0012505">
    <property type="term" value="C:endomembrane system"/>
    <property type="evidence" value="ECO:0007669"/>
    <property type="project" value="UniProtKB-SubCell"/>
</dbReference>
<dbReference type="InterPro" id="IPR002146">
    <property type="entry name" value="ATP_synth_b/b'su_bac/chlpt"/>
</dbReference>
<evidence type="ECO:0000256" key="10">
    <source>
        <dbReference type="ARBA" id="ARBA00025198"/>
    </source>
</evidence>
<dbReference type="PANTHER" id="PTHR33445:SF1">
    <property type="entry name" value="ATP SYNTHASE SUBUNIT B"/>
    <property type="match status" value="1"/>
</dbReference>
<protein>
    <recommendedName>
        <fullName evidence="13">ATP synthase subunit b</fullName>
    </recommendedName>
    <alternativeName>
        <fullName evidence="13">ATP synthase F(0) sector subunit b</fullName>
    </alternativeName>
    <alternativeName>
        <fullName evidence="13">ATPase subunit I</fullName>
    </alternativeName>
    <alternativeName>
        <fullName evidence="13">F-type ATPase subunit b</fullName>
        <shortName evidence="13">F-ATPase subunit b</shortName>
    </alternativeName>
</protein>
<evidence type="ECO:0000256" key="7">
    <source>
        <dbReference type="ARBA" id="ARBA00023065"/>
    </source>
</evidence>
<keyword evidence="3 13" id="KW-0138">CF(0)</keyword>
<evidence type="ECO:0000256" key="8">
    <source>
        <dbReference type="ARBA" id="ARBA00023136"/>
    </source>
</evidence>
<keyword evidence="4 13" id="KW-0812">Transmembrane</keyword>
<dbReference type="GO" id="GO:0005886">
    <property type="term" value="C:plasma membrane"/>
    <property type="evidence" value="ECO:0007669"/>
    <property type="project" value="UniProtKB-SubCell"/>
</dbReference>
<dbReference type="HAMAP" id="MF_01398">
    <property type="entry name" value="ATP_synth_b_bprime"/>
    <property type="match status" value="1"/>
</dbReference>
<comment type="similarity">
    <text evidence="1 13 14">Belongs to the ATPase B chain family.</text>
</comment>
<feature type="coiled-coil region" evidence="15">
    <location>
        <begin position="36"/>
        <end position="88"/>
    </location>
</feature>
<keyword evidence="6 13" id="KW-1133">Transmembrane helix</keyword>
<evidence type="ECO:0000313" key="16">
    <source>
        <dbReference type="EMBL" id="QHI96303.1"/>
    </source>
</evidence>
<dbReference type="Pfam" id="PF00430">
    <property type="entry name" value="ATP-synt_B"/>
    <property type="match status" value="1"/>
</dbReference>
<name>A0A6P1NGE7_9PROT</name>
<keyword evidence="18" id="KW-1185">Reference proteome</keyword>
<dbReference type="RefSeq" id="WP_160619361.1">
    <property type="nucleotide sequence ID" value="NZ_CP047652.1"/>
</dbReference>
<dbReference type="CDD" id="cd06503">
    <property type="entry name" value="ATP-synt_Fo_b"/>
    <property type="match status" value="1"/>
</dbReference>
<keyword evidence="8 13" id="KW-0472">Membrane</keyword>
<dbReference type="GO" id="GO:0046961">
    <property type="term" value="F:proton-transporting ATPase activity, rotational mechanism"/>
    <property type="evidence" value="ECO:0007669"/>
    <property type="project" value="TreeGrafter"/>
</dbReference>
<accession>A0A6P1NGE7</accession>
<evidence type="ECO:0000256" key="9">
    <source>
        <dbReference type="ARBA" id="ARBA00023310"/>
    </source>
</evidence>
<sequence>MFNEPRFWTAVAFVLFFLLFGRKLWRIIATRLDERAELVRNNLDESARLRREAEQMLEDATRERENAAAEAQQLIEASEAQALSLKERALRDSEELVSRHEKLARDRIKALENAALRDIRNKAADVAFAASREAITEILQKDSNLAAQLLDQSLTNIPKALKQDNAA</sequence>
<keyword evidence="2 13" id="KW-0813">Transport</keyword>
<dbReference type="EMBL" id="CP047652">
    <property type="protein sequence ID" value="QHI96463.1"/>
    <property type="molecule type" value="Genomic_DNA"/>
</dbReference>
<keyword evidence="9 13" id="KW-0066">ATP synthesis</keyword>
<keyword evidence="15" id="KW-0175">Coiled coil</keyword>
<dbReference type="GO" id="GO:0046933">
    <property type="term" value="F:proton-transporting ATP synthase activity, rotational mechanism"/>
    <property type="evidence" value="ECO:0007669"/>
    <property type="project" value="UniProtKB-UniRule"/>
</dbReference>
<evidence type="ECO:0000256" key="14">
    <source>
        <dbReference type="RuleBase" id="RU003848"/>
    </source>
</evidence>
<organism evidence="16 18">
    <name type="scientific">Aristophania vespae</name>
    <dbReference type="NCBI Taxonomy" id="2697033"/>
    <lineage>
        <taxon>Bacteria</taxon>
        <taxon>Pseudomonadati</taxon>
        <taxon>Pseudomonadota</taxon>
        <taxon>Alphaproteobacteria</taxon>
        <taxon>Acetobacterales</taxon>
        <taxon>Acetobacteraceae</taxon>
        <taxon>Aristophania</taxon>
    </lineage>
</organism>
<comment type="function">
    <text evidence="11">Component of the F(0) channel, it forms part of the peripheral stalk, linking F(1) to F(0). The b'-subunit is a diverged and duplicated form of b found in plants and photosynthetic bacteria.</text>
</comment>
<evidence type="ECO:0000256" key="2">
    <source>
        <dbReference type="ARBA" id="ARBA00022448"/>
    </source>
</evidence>
<evidence type="ECO:0000256" key="11">
    <source>
        <dbReference type="ARBA" id="ARBA00025614"/>
    </source>
</evidence>
<evidence type="ECO:0000256" key="3">
    <source>
        <dbReference type="ARBA" id="ARBA00022547"/>
    </source>
</evidence>
<dbReference type="GO" id="GO:0045259">
    <property type="term" value="C:proton-transporting ATP synthase complex"/>
    <property type="evidence" value="ECO:0007669"/>
    <property type="project" value="UniProtKB-KW"/>
</dbReference>
<evidence type="ECO:0000256" key="6">
    <source>
        <dbReference type="ARBA" id="ARBA00022989"/>
    </source>
</evidence>
<dbReference type="InterPro" id="IPR050059">
    <property type="entry name" value="ATP_synthase_B_chain"/>
</dbReference>
<evidence type="ECO:0000256" key="5">
    <source>
        <dbReference type="ARBA" id="ARBA00022781"/>
    </source>
</evidence>
<evidence type="ECO:0000256" key="13">
    <source>
        <dbReference type="HAMAP-Rule" id="MF_01398"/>
    </source>
</evidence>
<evidence type="ECO:0000256" key="1">
    <source>
        <dbReference type="ARBA" id="ARBA00005513"/>
    </source>
</evidence>
<dbReference type="KEGG" id="bomb:GT348_00025"/>
<evidence type="ECO:0000256" key="4">
    <source>
        <dbReference type="ARBA" id="ARBA00022692"/>
    </source>
</evidence>
<feature type="transmembrane region" description="Helical" evidence="13">
    <location>
        <begin position="6"/>
        <end position="25"/>
    </location>
</feature>
<evidence type="ECO:0000256" key="15">
    <source>
        <dbReference type="SAM" id="Coils"/>
    </source>
</evidence>
<gene>
    <name evidence="13" type="primary">atpF</name>
    <name evidence="16" type="ORF">GT348_00025</name>
    <name evidence="17" type="ORF">GT348_08665</name>
</gene>
<dbReference type="Proteomes" id="UP000463975">
    <property type="component" value="Chromosome"/>
</dbReference>
<comment type="subunit">
    <text evidence="13">F-type ATPases have 2 components, F(1) - the catalytic core - and F(0) - the membrane proton channel. F(1) has five subunits: alpha(3), beta(3), gamma(1), delta(1), epsilon(1). F(0) has three main subunits: a(1), b(2) and c(10-14). The alpha and beta chains form an alternating ring which encloses part of the gamma chain. F(1) is attached to F(0) by a central stalk formed by the gamma and epsilon chains, while a peripheral stalk is formed by the delta and b chains.</text>
</comment>
<evidence type="ECO:0000313" key="17">
    <source>
        <dbReference type="EMBL" id="QHI96463.1"/>
    </source>
</evidence>
<comment type="function">
    <text evidence="10 13">F(1)F(0) ATP synthase produces ATP from ADP in the presence of a proton or sodium gradient. F-type ATPases consist of two structural domains, F(1) containing the extramembraneous catalytic core and F(0) containing the membrane proton channel, linked together by a central stalk and a peripheral stalk. During catalysis, ATP synthesis in the catalytic domain of F(1) is coupled via a rotary mechanism of the central stalk subunits to proton translocation.</text>
</comment>